<dbReference type="PANTHER" id="PTHR33602:SF1">
    <property type="entry name" value="REGULATORY PROTEIN RECX FAMILY PROTEIN"/>
    <property type="match status" value="1"/>
</dbReference>
<dbReference type="Pfam" id="PF21982">
    <property type="entry name" value="RecX_HTH1"/>
    <property type="match status" value="1"/>
</dbReference>
<evidence type="ECO:0000259" key="6">
    <source>
        <dbReference type="Pfam" id="PF02631"/>
    </source>
</evidence>
<name>A0A496PKA4_9MICC</name>
<evidence type="ECO:0000256" key="4">
    <source>
        <dbReference type="ARBA" id="ARBA00022490"/>
    </source>
</evidence>
<feature type="domain" description="RecX first three-helical" evidence="7">
    <location>
        <begin position="2"/>
        <end position="28"/>
    </location>
</feature>
<evidence type="ECO:0000256" key="2">
    <source>
        <dbReference type="ARBA" id="ARBA00009695"/>
    </source>
</evidence>
<comment type="subcellular location">
    <subcellularLocation>
        <location evidence="1 5">Cytoplasm</location>
    </subcellularLocation>
</comment>
<comment type="function">
    <text evidence="5">Modulates RecA activity.</text>
</comment>
<reference evidence="8 9" key="1">
    <citation type="submission" date="2018-07" db="EMBL/GenBank/DDBJ databases">
        <title>Arthrobacter sp. nov., isolated from raw cow's milk with high bacterial count.</title>
        <authorList>
            <person name="Hahne J."/>
            <person name="Isele D."/>
            <person name="Lipski A."/>
        </authorList>
    </citation>
    <scope>NUCLEOTIDE SEQUENCE [LARGE SCALE GENOMIC DNA]</scope>
    <source>
        <strain evidence="8 9">JZ R-183</strain>
    </source>
</reference>
<keyword evidence="4 5" id="KW-0963">Cytoplasm</keyword>
<proteinExistence type="inferred from homology"/>
<gene>
    <name evidence="5" type="primary">recX</name>
    <name evidence="8" type="ORF">DWQ67_06840</name>
</gene>
<protein>
    <recommendedName>
        <fullName evidence="3 5">Regulatory protein RecX</fullName>
    </recommendedName>
</protein>
<dbReference type="GO" id="GO:0006282">
    <property type="term" value="P:regulation of DNA repair"/>
    <property type="evidence" value="ECO:0007669"/>
    <property type="project" value="UniProtKB-UniRule"/>
</dbReference>
<evidence type="ECO:0000313" key="9">
    <source>
        <dbReference type="Proteomes" id="UP000273119"/>
    </source>
</evidence>
<evidence type="ECO:0000256" key="5">
    <source>
        <dbReference type="HAMAP-Rule" id="MF_01114"/>
    </source>
</evidence>
<dbReference type="GO" id="GO:0005737">
    <property type="term" value="C:cytoplasm"/>
    <property type="evidence" value="ECO:0007669"/>
    <property type="project" value="UniProtKB-SubCell"/>
</dbReference>
<comment type="caution">
    <text evidence="8">The sequence shown here is derived from an EMBL/GenBank/DDBJ whole genome shotgun (WGS) entry which is preliminary data.</text>
</comment>
<organism evidence="8 9">
    <name type="scientific">Galactobacter caseinivorans</name>
    <dbReference type="NCBI Taxonomy" id="2676123"/>
    <lineage>
        <taxon>Bacteria</taxon>
        <taxon>Bacillati</taxon>
        <taxon>Actinomycetota</taxon>
        <taxon>Actinomycetes</taxon>
        <taxon>Micrococcales</taxon>
        <taxon>Micrococcaceae</taxon>
        <taxon>Galactobacter</taxon>
    </lineage>
</organism>
<accession>A0A496PKA4</accession>
<dbReference type="Proteomes" id="UP000273119">
    <property type="component" value="Unassembled WGS sequence"/>
</dbReference>
<dbReference type="AlphaFoldDB" id="A0A496PKA4"/>
<dbReference type="HAMAP" id="MF_01114">
    <property type="entry name" value="RecX"/>
    <property type="match status" value="1"/>
</dbReference>
<dbReference type="Gene3D" id="1.10.10.10">
    <property type="entry name" value="Winged helix-like DNA-binding domain superfamily/Winged helix DNA-binding domain"/>
    <property type="match status" value="1"/>
</dbReference>
<sequence>MPRTRFELSQKMRERDVPEQAIDVVLHRFEELKLIDDRAFATAWVESRARSKGFARSRLKQELRRKGVGAQDLEAALEQIDGDEERVRCQELALKKLGTRTLPPAGPGQEDRAERDKVLRRLLGFLARKGYPGGVAMSAARSAMDRHDQGERG</sequence>
<keyword evidence="9" id="KW-1185">Reference proteome</keyword>
<dbReference type="EMBL" id="QQXL01000003">
    <property type="protein sequence ID" value="RKW70911.1"/>
    <property type="molecule type" value="Genomic_DNA"/>
</dbReference>
<comment type="similarity">
    <text evidence="2 5">Belongs to the RecX family.</text>
</comment>
<dbReference type="InterPro" id="IPR003783">
    <property type="entry name" value="Regulatory_RecX"/>
</dbReference>
<dbReference type="Pfam" id="PF02631">
    <property type="entry name" value="RecX_HTH2"/>
    <property type="match status" value="1"/>
</dbReference>
<evidence type="ECO:0000256" key="1">
    <source>
        <dbReference type="ARBA" id="ARBA00004496"/>
    </source>
</evidence>
<dbReference type="InterPro" id="IPR036388">
    <property type="entry name" value="WH-like_DNA-bd_sf"/>
</dbReference>
<feature type="domain" description="RecX second three-helical" evidence="6">
    <location>
        <begin position="36"/>
        <end position="77"/>
    </location>
</feature>
<evidence type="ECO:0000256" key="3">
    <source>
        <dbReference type="ARBA" id="ARBA00018111"/>
    </source>
</evidence>
<evidence type="ECO:0000313" key="8">
    <source>
        <dbReference type="EMBL" id="RKW70911.1"/>
    </source>
</evidence>
<dbReference type="InterPro" id="IPR053926">
    <property type="entry name" value="RecX_HTH_1st"/>
</dbReference>
<dbReference type="PANTHER" id="PTHR33602">
    <property type="entry name" value="REGULATORY PROTEIN RECX FAMILY PROTEIN"/>
    <property type="match status" value="1"/>
</dbReference>
<evidence type="ECO:0000259" key="7">
    <source>
        <dbReference type="Pfam" id="PF21982"/>
    </source>
</evidence>
<dbReference type="InterPro" id="IPR053924">
    <property type="entry name" value="RecX_HTH_2nd"/>
</dbReference>